<keyword evidence="4 6" id="KW-1133">Transmembrane helix</keyword>
<evidence type="ECO:0000313" key="9">
    <source>
        <dbReference type="EMBL" id="MFD2184566.1"/>
    </source>
</evidence>
<evidence type="ECO:0000256" key="2">
    <source>
        <dbReference type="ARBA" id="ARBA00022475"/>
    </source>
</evidence>
<organism evidence="9 10">
    <name type="scientific">Rhodoplanes azumiensis</name>
    <dbReference type="NCBI Taxonomy" id="1897628"/>
    <lineage>
        <taxon>Bacteria</taxon>
        <taxon>Pseudomonadati</taxon>
        <taxon>Pseudomonadota</taxon>
        <taxon>Alphaproteobacteria</taxon>
        <taxon>Hyphomicrobiales</taxon>
        <taxon>Nitrobacteraceae</taxon>
        <taxon>Rhodoplanes</taxon>
    </lineage>
</organism>
<keyword evidence="3 6" id="KW-0812">Transmembrane</keyword>
<keyword evidence="5 6" id="KW-0472">Membrane</keyword>
<feature type="domain" description="VTT" evidence="8">
    <location>
        <begin position="160"/>
        <end position="276"/>
    </location>
</feature>
<feature type="transmembrane region" description="Helical" evidence="6">
    <location>
        <begin position="158"/>
        <end position="180"/>
    </location>
</feature>
<feature type="region of interest" description="Disordered" evidence="7">
    <location>
        <begin position="40"/>
        <end position="65"/>
    </location>
</feature>
<comment type="caution">
    <text evidence="6">Lacks conserved residue(s) required for the propagation of feature annotation.</text>
</comment>
<name>A0ABW5ARL3_9BRAD</name>
<gene>
    <name evidence="9" type="ORF">ACFSOX_20620</name>
</gene>
<accession>A0ABW5ARL3</accession>
<evidence type="ECO:0000259" key="8">
    <source>
        <dbReference type="Pfam" id="PF09335"/>
    </source>
</evidence>
<keyword evidence="10" id="KW-1185">Reference proteome</keyword>
<reference evidence="10" key="1">
    <citation type="journal article" date="2019" name="Int. J. Syst. Evol. Microbiol.">
        <title>The Global Catalogue of Microorganisms (GCM) 10K type strain sequencing project: providing services to taxonomists for standard genome sequencing and annotation.</title>
        <authorList>
            <consortium name="The Broad Institute Genomics Platform"/>
            <consortium name="The Broad Institute Genome Sequencing Center for Infectious Disease"/>
            <person name="Wu L."/>
            <person name="Ma J."/>
        </authorList>
    </citation>
    <scope>NUCLEOTIDE SEQUENCE [LARGE SCALE GENOMIC DNA]</scope>
    <source>
        <strain evidence="10">CGMCC 1.6774</strain>
    </source>
</reference>
<comment type="similarity">
    <text evidence="6">Belongs to the TVP38/TMEM64 family.</text>
</comment>
<comment type="caution">
    <text evidence="9">The sequence shown here is derived from an EMBL/GenBank/DDBJ whole genome shotgun (WGS) entry which is preliminary data.</text>
</comment>
<feature type="transmembrane region" description="Helical" evidence="6">
    <location>
        <begin position="132"/>
        <end position="152"/>
    </location>
</feature>
<evidence type="ECO:0000256" key="1">
    <source>
        <dbReference type="ARBA" id="ARBA00004651"/>
    </source>
</evidence>
<feature type="transmembrane region" description="Helical" evidence="6">
    <location>
        <begin position="253"/>
        <end position="274"/>
    </location>
</feature>
<protein>
    <recommendedName>
        <fullName evidence="6">TVP38/TMEM64 family membrane protein</fullName>
    </recommendedName>
</protein>
<feature type="transmembrane region" description="Helical" evidence="6">
    <location>
        <begin position="187"/>
        <end position="205"/>
    </location>
</feature>
<sequence length="323" mass="32858">MPVDIDVRPVTTDRILRPERNVRRAEQAVADARVRTGSLTRTTETLSGDGRRLGVVSDPEAPTGGLAGTLAPLADPERPISVEAVTAHVAGPTPARRLSGAVKVGAVAAALLAILLAWRSGPLADYADIERIRALLSGLGGAWTPLAVAGIYTAASLVGFPVTMLIAATAMVFGGWLGLVHAATGTLVAAAVGFAIGARLGHGPLVGLLGPRVNALRREVVRRGVLAVATIRILPLAPFVLVNLLAGAGGVRFADFIGGTVLGLAPGIIAMSAFGDQLLAVIRDPTPCGIAAAAGLLAVWVAVAFALQRLVGRRGGHESRGAS</sequence>
<evidence type="ECO:0000256" key="6">
    <source>
        <dbReference type="RuleBase" id="RU366058"/>
    </source>
</evidence>
<dbReference type="InterPro" id="IPR032816">
    <property type="entry name" value="VTT_dom"/>
</dbReference>
<evidence type="ECO:0000256" key="4">
    <source>
        <dbReference type="ARBA" id="ARBA00022989"/>
    </source>
</evidence>
<keyword evidence="2 6" id="KW-1003">Cell membrane</keyword>
<dbReference type="PANTHER" id="PTHR12677">
    <property type="entry name" value="GOLGI APPARATUS MEMBRANE PROTEIN TVP38-RELATED"/>
    <property type="match status" value="1"/>
</dbReference>
<dbReference type="RefSeq" id="WP_378479707.1">
    <property type="nucleotide sequence ID" value="NZ_JBHUIW010000030.1"/>
</dbReference>
<comment type="subcellular location">
    <subcellularLocation>
        <location evidence="1 6">Cell membrane</location>
        <topology evidence="1 6">Multi-pass membrane protein</topology>
    </subcellularLocation>
</comment>
<evidence type="ECO:0000256" key="7">
    <source>
        <dbReference type="SAM" id="MobiDB-lite"/>
    </source>
</evidence>
<evidence type="ECO:0000256" key="3">
    <source>
        <dbReference type="ARBA" id="ARBA00022692"/>
    </source>
</evidence>
<dbReference type="Proteomes" id="UP001597314">
    <property type="component" value="Unassembled WGS sequence"/>
</dbReference>
<evidence type="ECO:0000256" key="5">
    <source>
        <dbReference type="ARBA" id="ARBA00023136"/>
    </source>
</evidence>
<feature type="transmembrane region" description="Helical" evidence="6">
    <location>
        <begin position="289"/>
        <end position="307"/>
    </location>
</feature>
<dbReference type="PANTHER" id="PTHR12677:SF59">
    <property type="entry name" value="GOLGI APPARATUS MEMBRANE PROTEIN TVP38-RELATED"/>
    <property type="match status" value="1"/>
</dbReference>
<proteinExistence type="inferred from homology"/>
<dbReference type="EMBL" id="JBHUIW010000030">
    <property type="protein sequence ID" value="MFD2184566.1"/>
    <property type="molecule type" value="Genomic_DNA"/>
</dbReference>
<feature type="transmembrane region" description="Helical" evidence="6">
    <location>
        <begin position="225"/>
        <end position="246"/>
    </location>
</feature>
<evidence type="ECO:0000313" key="10">
    <source>
        <dbReference type="Proteomes" id="UP001597314"/>
    </source>
</evidence>
<feature type="transmembrane region" description="Helical" evidence="6">
    <location>
        <begin position="101"/>
        <end position="120"/>
    </location>
</feature>
<dbReference type="InterPro" id="IPR015414">
    <property type="entry name" value="TMEM64"/>
</dbReference>
<dbReference type="Pfam" id="PF09335">
    <property type="entry name" value="VTT_dom"/>
    <property type="match status" value="1"/>
</dbReference>